<protein>
    <recommendedName>
        <fullName evidence="3">Integrase catalytic domain-containing protein</fullName>
    </recommendedName>
</protein>
<dbReference type="InterPro" id="IPR012337">
    <property type="entry name" value="RNaseH-like_sf"/>
</dbReference>
<evidence type="ECO:0000313" key="2">
    <source>
        <dbReference type="Proteomes" id="UP000499080"/>
    </source>
</evidence>
<gene>
    <name evidence="1" type="ORF">AVEN_264340_1</name>
</gene>
<evidence type="ECO:0008006" key="3">
    <source>
        <dbReference type="Google" id="ProtNLM"/>
    </source>
</evidence>
<evidence type="ECO:0000313" key="1">
    <source>
        <dbReference type="EMBL" id="GBM60997.1"/>
    </source>
</evidence>
<keyword evidence="2" id="KW-1185">Reference proteome</keyword>
<accession>A0A4Y2H627</accession>
<dbReference type="Proteomes" id="UP000499080">
    <property type="component" value="Unassembled WGS sequence"/>
</dbReference>
<dbReference type="InterPro" id="IPR036397">
    <property type="entry name" value="RNaseH_sf"/>
</dbReference>
<comment type="caution">
    <text evidence="1">The sequence shown here is derived from an EMBL/GenBank/DDBJ whole genome shotgun (WGS) entry which is preliminary data.</text>
</comment>
<sequence>MQEVYELLDTSKKQCLSNSKQGNGAVERLNKTLVEALSHIVSYNQRDWCQQIPLTLMAYRNAHHRTIYEKPSFVIHGRDLTMPPHLINAEPIRSYSDTFSYKQDLVNRMHSTYTLITSSLEKAVEENSKNPAALPNSKRIDWLVGWLGFNGARAIFG</sequence>
<dbReference type="GO" id="GO:0003676">
    <property type="term" value="F:nucleic acid binding"/>
    <property type="evidence" value="ECO:0007669"/>
    <property type="project" value="InterPro"/>
</dbReference>
<name>A0A4Y2H627_ARAVE</name>
<dbReference type="AlphaFoldDB" id="A0A4Y2H627"/>
<dbReference type="EMBL" id="BGPR01001749">
    <property type="protein sequence ID" value="GBM60997.1"/>
    <property type="molecule type" value="Genomic_DNA"/>
</dbReference>
<dbReference type="SUPFAM" id="SSF53098">
    <property type="entry name" value="Ribonuclease H-like"/>
    <property type="match status" value="1"/>
</dbReference>
<dbReference type="OrthoDB" id="10030726at2759"/>
<organism evidence="1 2">
    <name type="scientific">Araneus ventricosus</name>
    <name type="common">Orbweaver spider</name>
    <name type="synonym">Epeira ventricosa</name>
    <dbReference type="NCBI Taxonomy" id="182803"/>
    <lineage>
        <taxon>Eukaryota</taxon>
        <taxon>Metazoa</taxon>
        <taxon>Ecdysozoa</taxon>
        <taxon>Arthropoda</taxon>
        <taxon>Chelicerata</taxon>
        <taxon>Arachnida</taxon>
        <taxon>Araneae</taxon>
        <taxon>Araneomorphae</taxon>
        <taxon>Entelegynae</taxon>
        <taxon>Araneoidea</taxon>
        <taxon>Araneidae</taxon>
        <taxon>Araneus</taxon>
    </lineage>
</organism>
<proteinExistence type="predicted"/>
<reference evidence="1 2" key="1">
    <citation type="journal article" date="2019" name="Sci. Rep.">
        <title>Orb-weaving spider Araneus ventricosus genome elucidates the spidroin gene catalogue.</title>
        <authorList>
            <person name="Kono N."/>
            <person name="Nakamura H."/>
            <person name="Ohtoshi R."/>
            <person name="Moran D.A.P."/>
            <person name="Shinohara A."/>
            <person name="Yoshida Y."/>
            <person name="Fujiwara M."/>
            <person name="Mori M."/>
            <person name="Tomita M."/>
            <person name="Arakawa K."/>
        </authorList>
    </citation>
    <scope>NUCLEOTIDE SEQUENCE [LARGE SCALE GENOMIC DNA]</scope>
</reference>
<dbReference type="Gene3D" id="3.30.420.10">
    <property type="entry name" value="Ribonuclease H-like superfamily/Ribonuclease H"/>
    <property type="match status" value="1"/>
</dbReference>